<dbReference type="Pfam" id="PF03466">
    <property type="entry name" value="LysR_substrate"/>
    <property type="match status" value="1"/>
</dbReference>
<reference evidence="6 7" key="1">
    <citation type="journal article" date="2010" name="J. Bacteriol.">
        <title>Genome sequences of Pelagibaca bermudensis HTCC2601T and Maritimibacter alkaliphilus HTCC2654T, the type strains of two marine Roseobacter genera.</title>
        <authorList>
            <person name="Thrash J.C."/>
            <person name="Cho J.C."/>
            <person name="Ferriera S."/>
            <person name="Johnson J."/>
            <person name="Vergin K.L."/>
            <person name="Giovannoni S.J."/>
        </authorList>
    </citation>
    <scope>NUCLEOTIDE SEQUENCE [LARGE SCALE GENOMIC DNA]</scope>
    <source>
        <strain evidence="6 7">HTCC2654</strain>
    </source>
</reference>
<sequence length="334" mass="36878">MGRTPFRFIDEIYVKTKGDRMSETLRRQISSPGALIAFEAAARLGSFGNAATELNVTQPSISYQVKNLEKHIGTQLFERRGRAVALTEEGKILFRAVERGFAEIQVGLAQIAQRANEHLVTLCVSSSAAAHFLLPRHPVLSAALPDVDLSLKIMSRDINPAAENADFAIRLGHGDWEDLTAWRLFDEVYFPLCAPDFFEGRTSGVSLDELKGRNLLFLRERFRSRDDWKTFFAEAGAPALNVHARMTFSDQQTLLQAAVAGQGIGLGWMGMTDGFLNDGSLINPTGIQIRTDRAFYLVTPKSTTLTATAERFRDWIVAQGAEIQARMAEGDGPA</sequence>
<dbReference type="InterPro" id="IPR058163">
    <property type="entry name" value="LysR-type_TF_proteobact-type"/>
</dbReference>
<dbReference type="PANTHER" id="PTHR30537:SF74">
    <property type="entry name" value="HTH-TYPE TRANSCRIPTIONAL REGULATOR TRPI"/>
    <property type="match status" value="1"/>
</dbReference>
<keyword evidence="3" id="KW-0238">DNA-binding</keyword>
<dbReference type="FunFam" id="1.10.10.10:FF:000001">
    <property type="entry name" value="LysR family transcriptional regulator"/>
    <property type="match status" value="1"/>
</dbReference>
<dbReference type="EMBL" id="AAMT01000007">
    <property type="protein sequence ID" value="EAQ12858.1"/>
    <property type="molecule type" value="Genomic_DNA"/>
</dbReference>
<dbReference type="Gene3D" id="3.40.190.10">
    <property type="entry name" value="Periplasmic binding protein-like II"/>
    <property type="match status" value="2"/>
</dbReference>
<evidence type="ECO:0000256" key="4">
    <source>
        <dbReference type="ARBA" id="ARBA00023163"/>
    </source>
</evidence>
<dbReference type="PANTHER" id="PTHR30537">
    <property type="entry name" value="HTH-TYPE TRANSCRIPTIONAL REGULATOR"/>
    <property type="match status" value="1"/>
</dbReference>
<comment type="similarity">
    <text evidence="1">Belongs to the LysR transcriptional regulatory family.</text>
</comment>
<dbReference type="InterPro" id="IPR036388">
    <property type="entry name" value="WH-like_DNA-bd_sf"/>
</dbReference>
<accession>A3VG82</accession>
<dbReference type="PROSITE" id="PS50931">
    <property type="entry name" value="HTH_LYSR"/>
    <property type="match status" value="1"/>
</dbReference>
<dbReference type="SUPFAM" id="SSF46785">
    <property type="entry name" value="Winged helix' DNA-binding domain"/>
    <property type="match status" value="1"/>
</dbReference>
<protein>
    <submittedName>
        <fullName evidence="6">Putative transcription regulator protein</fullName>
    </submittedName>
</protein>
<keyword evidence="2" id="KW-0805">Transcription regulation</keyword>
<dbReference type="InterPro" id="IPR036390">
    <property type="entry name" value="WH_DNA-bd_sf"/>
</dbReference>
<name>A3VG82_9RHOB</name>
<dbReference type="STRING" id="314271.RB2654_07099"/>
<dbReference type="InterPro" id="IPR000847">
    <property type="entry name" value="LysR_HTH_N"/>
</dbReference>
<comment type="caution">
    <text evidence="6">The sequence shown here is derived from an EMBL/GenBank/DDBJ whole genome shotgun (WGS) entry which is preliminary data.</text>
</comment>
<dbReference type="GO" id="GO:0006351">
    <property type="term" value="P:DNA-templated transcription"/>
    <property type="evidence" value="ECO:0007669"/>
    <property type="project" value="TreeGrafter"/>
</dbReference>
<dbReference type="SUPFAM" id="SSF53850">
    <property type="entry name" value="Periplasmic binding protein-like II"/>
    <property type="match status" value="1"/>
</dbReference>
<evidence type="ECO:0000313" key="6">
    <source>
        <dbReference type="EMBL" id="EAQ12858.1"/>
    </source>
</evidence>
<evidence type="ECO:0000256" key="3">
    <source>
        <dbReference type="ARBA" id="ARBA00023125"/>
    </source>
</evidence>
<keyword evidence="7" id="KW-1185">Reference proteome</keyword>
<evidence type="ECO:0000256" key="2">
    <source>
        <dbReference type="ARBA" id="ARBA00023015"/>
    </source>
</evidence>
<evidence type="ECO:0000256" key="1">
    <source>
        <dbReference type="ARBA" id="ARBA00009437"/>
    </source>
</evidence>
<dbReference type="PRINTS" id="PR00039">
    <property type="entry name" value="HTHLYSR"/>
</dbReference>
<dbReference type="Pfam" id="PF00126">
    <property type="entry name" value="HTH_1"/>
    <property type="match status" value="1"/>
</dbReference>
<feature type="domain" description="HTH lysR-type" evidence="5">
    <location>
        <begin position="35"/>
        <end position="87"/>
    </location>
</feature>
<dbReference type="Gene3D" id="1.10.10.10">
    <property type="entry name" value="Winged helix-like DNA-binding domain superfamily/Winged helix DNA-binding domain"/>
    <property type="match status" value="1"/>
</dbReference>
<dbReference type="AlphaFoldDB" id="A3VG82"/>
<proteinExistence type="inferred from homology"/>
<dbReference type="InterPro" id="IPR005119">
    <property type="entry name" value="LysR_subst-bd"/>
</dbReference>
<organism evidence="6 7">
    <name type="scientific">Maritimibacter alkaliphilus HTCC2654</name>
    <dbReference type="NCBI Taxonomy" id="314271"/>
    <lineage>
        <taxon>Bacteria</taxon>
        <taxon>Pseudomonadati</taxon>
        <taxon>Pseudomonadota</taxon>
        <taxon>Alphaproteobacteria</taxon>
        <taxon>Rhodobacterales</taxon>
        <taxon>Roseobacteraceae</taxon>
        <taxon>Maritimibacter</taxon>
    </lineage>
</organism>
<keyword evidence="4" id="KW-0804">Transcription</keyword>
<dbReference type="GO" id="GO:0003700">
    <property type="term" value="F:DNA-binding transcription factor activity"/>
    <property type="evidence" value="ECO:0007669"/>
    <property type="project" value="InterPro"/>
</dbReference>
<dbReference type="CDD" id="cd08432">
    <property type="entry name" value="PBP2_GcdR_TrpI_HvrB_AmpR_like"/>
    <property type="match status" value="1"/>
</dbReference>
<dbReference type="eggNOG" id="COG0583">
    <property type="taxonomic scope" value="Bacteria"/>
</dbReference>
<dbReference type="HOGENOM" id="CLU_039613_37_0_5"/>
<evidence type="ECO:0000259" key="5">
    <source>
        <dbReference type="PROSITE" id="PS50931"/>
    </source>
</evidence>
<evidence type="ECO:0000313" key="7">
    <source>
        <dbReference type="Proteomes" id="UP000002931"/>
    </source>
</evidence>
<dbReference type="GO" id="GO:0043565">
    <property type="term" value="F:sequence-specific DNA binding"/>
    <property type="evidence" value="ECO:0007669"/>
    <property type="project" value="TreeGrafter"/>
</dbReference>
<dbReference type="Proteomes" id="UP000002931">
    <property type="component" value="Unassembled WGS sequence"/>
</dbReference>
<gene>
    <name evidence="6" type="ORF">RB2654_07099</name>
</gene>